<dbReference type="EMBL" id="JARLKZ010000008">
    <property type="protein sequence ID" value="MEC0240754.1"/>
    <property type="molecule type" value="Genomic_DNA"/>
</dbReference>
<feature type="transmembrane region" description="Helical" evidence="1">
    <location>
        <begin position="326"/>
        <end position="345"/>
    </location>
</feature>
<feature type="transmembrane region" description="Helical" evidence="1">
    <location>
        <begin position="393"/>
        <end position="412"/>
    </location>
</feature>
<dbReference type="Pfam" id="PF05975">
    <property type="entry name" value="EcsB"/>
    <property type="match status" value="1"/>
</dbReference>
<feature type="transmembrane region" description="Helical" evidence="1">
    <location>
        <begin position="117"/>
        <end position="136"/>
    </location>
</feature>
<gene>
    <name evidence="2" type="ORF">P4H66_12935</name>
</gene>
<accession>A0ABU6GLX0</accession>
<proteinExistence type="predicted"/>
<keyword evidence="3" id="KW-1185">Reference proteome</keyword>
<feature type="transmembrane region" description="Helical" evidence="1">
    <location>
        <begin position="73"/>
        <end position="96"/>
    </location>
</feature>
<feature type="transmembrane region" description="Helical" evidence="1">
    <location>
        <begin position="209"/>
        <end position="227"/>
    </location>
</feature>
<evidence type="ECO:0000256" key="1">
    <source>
        <dbReference type="SAM" id="Phobius"/>
    </source>
</evidence>
<dbReference type="Proteomes" id="UP001344632">
    <property type="component" value="Unassembled WGS sequence"/>
</dbReference>
<comment type="caution">
    <text evidence="2">The sequence shown here is derived from an EMBL/GenBank/DDBJ whole genome shotgun (WGS) entry which is preliminary data.</text>
</comment>
<feature type="transmembrane region" description="Helical" evidence="1">
    <location>
        <begin position="183"/>
        <end position="203"/>
    </location>
</feature>
<dbReference type="InterPro" id="IPR010288">
    <property type="entry name" value="EcsB_ABC"/>
</dbReference>
<protein>
    <submittedName>
        <fullName evidence="2">ABC transporter permease</fullName>
    </submittedName>
</protein>
<keyword evidence="1" id="KW-0812">Transmembrane</keyword>
<sequence length="424" mass="48346">MSGRKNEGYLFPNPASLFRRRLKSHVKELAAVLRSVADDWTVFLYVLIPGLLLGGRLYYGLWKEPLPDWSGQLPFTIMPVLLMLIASIGGILLLVREGDVLFVVQRQAWLRGIMLRGSLYSMASAAIKTAVCYLLLLPFLIRQFHEDSLFAVCLLFFTLAFEWVLMWSKHLIRAQTGGWRRGLLYIPFVIIPAILYVICSLVFRAHPIFLGFGAIILAAVSLLLIKVRLRLRGTFMNDVQEDLAKRTNLTSLVLSQAVDKPRRIRRKTWLFRRSRPVFRSVTASKRMAGAMIKALVRHPGQRKLYLQFAAVSTMVLLLPIPIGIKAMVFVALEVLLVYWLFLQWFNFREDAFVSLLPWPDNESLQAGILAVRTLLLPFAVWTSAILLFTGVNLWLAIIGFIPLAAVIGWTVPQVMRLFMLNKEY</sequence>
<evidence type="ECO:0000313" key="2">
    <source>
        <dbReference type="EMBL" id="MEC0240754.1"/>
    </source>
</evidence>
<feature type="transmembrane region" description="Helical" evidence="1">
    <location>
        <begin position="42"/>
        <end position="61"/>
    </location>
</feature>
<keyword evidence="1" id="KW-1133">Transmembrane helix</keyword>
<keyword evidence="1" id="KW-0472">Membrane</keyword>
<feature type="transmembrane region" description="Helical" evidence="1">
    <location>
        <begin position="148"/>
        <end position="167"/>
    </location>
</feature>
<evidence type="ECO:0000313" key="3">
    <source>
        <dbReference type="Proteomes" id="UP001344632"/>
    </source>
</evidence>
<reference evidence="2 3" key="1">
    <citation type="submission" date="2023-03" db="EMBL/GenBank/DDBJ databases">
        <title>Bacillus Genome Sequencing.</title>
        <authorList>
            <person name="Dunlap C."/>
        </authorList>
    </citation>
    <scope>NUCLEOTIDE SEQUENCE [LARGE SCALE GENOMIC DNA]</scope>
    <source>
        <strain evidence="2 3">BD-525</strain>
    </source>
</reference>
<organism evidence="2 3">
    <name type="scientific">Paenibacillus dokdonensis</name>
    <dbReference type="NCBI Taxonomy" id="2567944"/>
    <lineage>
        <taxon>Bacteria</taxon>
        <taxon>Bacillati</taxon>
        <taxon>Bacillota</taxon>
        <taxon>Bacilli</taxon>
        <taxon>Bacillales</taxon>
        <taxon>Paenibacillaceae</taxon>
        <taxon>Paenibacillus</taxon>
    </lineage>
</organism>
<dbReference type="RefSeq" id="WP_326088520.1">
    <property type="nucleotide sequence ID" value="NZ_JARLKZ010000008.1"/>
</dbReference>
<feature type="transmembrane region" description="Helical" evidence="1">
    <location>
        <begin position="366"/>
        <end position="387"/>
    </location>
</feature>
<name>A0ABU6GLX0_9BACL</name>